<dbReference type="SUPFAM" id="SSF55248">
    <property type="entry name" value="PCD-like"/>
    <property type="match status" value="1"/>
</dbReference>
<evidence type="ECO:0000256" key="2">
    <source>
        <dbReference type="ARBA" id="ARBA00006472"/>
    </source>
</evidence>
<comment type="catalytic activity">
    <reaction evidence="1 4">
        <text>(4aS,6R)-4a-hydroxy-L-erythro-5,6,7,8-tetrahydrobiopterin = (6R)-L-erythro-6,7-dihydrobiopterin + H2O</text>
        <dbReference type="Rhea" id="RHEA:11920"/>
        <dbReference type="ChEBI" id="CHEBI:15377"/>
        <dbReference type="ChEBI" id="CHEBI:15642"/>
        <dbReference type="ChEBI" id="CHEBI:43120"/>
        <dbReference type="EC" id="4.2.1.96"/>
    </reaction>
</comment>
<dbReference type="InterPro" id="IPR001533">
    <property type="entry name" value="Pterin_deHydtase"/>
</dbReference>
<dbReference type="NCBIfam" id="NF002017">
    <property type="entry name" value="PRK00823.1-2"/>
    <property type="match status" value="1"/>
</dbReference>
<keyword evidence="5" id="KW-1133">Transmembrane helix</keyword>
<evidence type="ECO:0000256" key="3">
    <source>
        <dbReference type="ARBA" id="ARBA00023239"/>
    </source>
</evidence>
<dbReference type="EC" id="4.2.1.96" evidence="4"/>
<dbReference type="AlphaFoldDB" id="A0A1F8F4S4"/>
<feature type="transmembrane region" description="Helical" evidence="5">
    <location>
        <begin position="124"/>
        <end position="142"/>
    </location>
</feature>
<dbReference type="Proteomes" id="UP000177605">
    <property type="component" value="Unassembled WGS sequence"/>
</dbReference>
<dbReference type="PANTHER" id="PTHR12599:SF0">
    <property type="entry name" value="PTERIN-4-ALPHA-CARBINOLAMINE DEHYDRATASE"/>
    <property type="match status" value="1"/>
</dbReference>
<name>A0A1F8F4S4_9BACT</name>
<dbReference type="Pfam" id="PF01329">
    <property type="entry name" value="Pterin_4a"/>
    <property type="match status" value="1"/>
</dbReference>
<keyword evidence="5" id="KW-0472">Membrane</keyword>
<comment type="similarity">
    <text evidence="2 4">Belongs to the pterin-4-alpha-carbinolamine dehydratase family.</text>
</comment>
<dbReference type="GO" id="GO:0008124">
    <property type="term" value="F:4-alpha-hydroxytetrahydrobiopterin dehydratase activity"/>
    <property type="evidence" value="ECO:0007669"/>
    <property type="project" value="UniProtKB-UniRule"/>
</dbReference>
<comment type="caution">
    <text evidence="6">The sequence shown here is derived from an EMBL/GenBank/DDBJ whole genome shotgun (WGS) entry which is preliminary data.</text>
</comment>
<gene>
    <name evidence="6" type="ORF">A2669_00585</name>
</gene>
<evidence type="ECO:0000256" key="5">
    <source>
        <dbReference type="SAM" id="Phobius"/>
    </source>
</evidence>
<dbReference type="GO" id="GO:0006729">
    <property type="term" value="P:tetrahydrobiopterin biosynthetic process"/>
    <property type="evidence" value="ECO:0007669"/>
    <property type="project" value="InterPro"/>
</dbReference>
<dbReference type="PANTHER" id="PTHR12599">
    <property type="entry name" value="PTERIN-4-ALPHA-CARBINOLAMINE DEHYDRATASE"/>
    <property type="match status" value="1"/>
</dbReference>
<dbReference type="Gene3D" id="3.30.1360.20">
    <property type="entry name" value="Transcriptional coactivator/pterin dehydratase"/>
    <property type="match status" value="1"/>
</dbReference>
<dbReference type="CDD" id="cd00488">
    <property type="entry name" value="PCD_DCoH"/>
    <property type="match status" value="1"/>
</dbReference>
<dbReference type="InterPro" id="IPR036428">
    <property type="entry name" value="PCD_sf"/>
</dbReference>
<evidence type="ECO:0000256" key="1">
    <source>
        <dbReference type="ARBA" id="ARBA00001554"/>
    </source>
</evidence>
<keyword evidence="3 4" id="KW-0456">Lyase</keyword>
<evidence type="ECO:0000313" key="7">
    <source>
        <dbReference type="Proteomes" id="UP000177605"/>
    </source>
</evidence>
<evidence type="ECO:0000256" key="4">
    <source>
        <dbReference type="HAMAP-Rule" id="MF_00434"/>
    </source>
</evidence>
<protein>
    <recommendedName>
        <fullName evidence="4">Putative pterin-4-alpha-carbinolamine dehydratase</fullName>
        <shortName evidence="4">PHS</shortName>
        <ecNumber evidence="4">4.2.1.96</ecNumber>
    </recommendedName>
    <alternativeName>
        <fullName evidence="4">4-alpha-hydroxy-tetrahydropterin dehydratase</fullName>
    </alternativeName>
    <alternativeName>
        <fullName evidence="4">Pterin carbinolamine dehydratase</fullName>
        <shortName evidence="4">PCD</shortName>
    </alternativeName>
</protein>
<sequence>MKNLVGKKCVPCEGGIPPLEREKIQEYIKELDSGWEVREGKMVVRRFTFKTFREAIDFVNRVASLAEREGHHPDIIIRYNKVTLELSTHAIGGLSENDFILASKIDLTHKWEEKVEKVVVKKFFTVKILLVIVFLLALLLWWKKFLN</sequence>
<organism evidence="6 7">
    <name type="scientific">Candidatus Yanofskybacteria bacterium RIFCSPHIGHO2_01_FULL_48_25b</name>
    <dbReference type="NCBI Taxonomy" id="1802672"/>
    <lineage>
        <taxon>Bacteria</taxon>
        <taxon>Candidatus Yanofskyibacteriota</taxon>
    </lineage>
</organism>
<dbReference type="HAMAP" id="MF_00434">
    <property type="entry name" value="Pterin_4_alpha"/>
    <property type="match status" value="1"/>
</dbReference>
<dbReference type="EMBL" id="MGJM01000002">
    <property type="protein sequence ID" value="OGN07246.1"/>
    <property type="molecule type" value="Genomic_DNA"/>
</dbReference>
<reference evidence="6 7" key="1">
    <citation type="journal article" date="2016" name="Nat. Commun.">
        <title>Thousands of microbial genomes shed light on interconnected biogeochemical processes in an aquifer system.</title>
        <authorList>
            <person name="Anantharaman K."/>
            <person name="Brown C.T."/>
            <person name="Hug L.A."/>
            <person name="Sharon I."/>
            <person name="Castelle C.J."/>
            <person name="Probst A.J."/>
            <person name="Thomas B.C."/>
            <person name="Singh A."/>
            <person name="Wilkins M.J."/>
            <person name="Karaoz U."/>
            <person name="Brodie E.L."/>
            <person name="Williams K.H."/>
            <person name="Hubbard S.S."/>
            <person name="Banfield J.F."/>
        </authorList>
    </citation>
    <scope>NUCLEOTIDE SEQUENCE [LARGE SCALE GENOMIC DNA]</scope>
</reference>
<keyword evidence="5" id="KW-0812">Transmembrane</keyword>
<proteinExistence type="inferred from homology"/>
<evidence type="ECO:0000313" key="6">
    <source>
        <dbReference type="EMBL" id="OGN07246.1"/>
    </source>
</evidence>
<accession>A0A1F8F4S4</accession>